<dbReference type="InterPro" id="IPR014710">
    <property type="entry name" value="RmlC-like_jellyroll"/>
</dbReference>
<keyword evidence="7" id="KW-1185">Reference proteome</keyword>
<organism evidence="6 7">
    <name type="scientific">Thiorhodococcus drewsii AZ1</name>
    <dbReference type="NCBI Taxonomy" id="765913"/>
    <lineage>
        <taxon>Bacteria</taxon>
        <taxon>Pseudomonadati</taxon>
        <taxon>Pseudomonadota</taxon>
        <taxon>Gammaproteobacteria</taxon>
        <taxon>Chromatiales</taxon>
        <taxon>Chromatiaceae</taxon>
        <taxon>Thiorhodococcus</taxon>
    </lineage>
</organism>
<dbReference type="Proteomes" id="UP000004200">
    <property type="component" value="Unassembled WGS sequence"/>
</dbReference>
<dbReference type="InterPro" id="IPR003829">
    <property type="entry name" value="Pirin_N_dom"/>
</dbReference>
<comment type="cofactor">
    <cofactor evidence="2">
        <name>Fe cation</name>
        <dbReference type="ChEBI" id="CHEBI:24875"/>
    </cofactor>
    <text evidence="2">Binds 1 Fe cation per subunit.</text>
</comment>
<name>G2DZI6_9GAMM</name>
<feature type="binding site" evidence="2">
    <location>
        <position position="59"/>
    </location>
    <ligand>
        <name>Fe cation</name>
        <dbReference type="ChEBI" id="CHEBI:24875"/>
    </ligand>
</feature>
<dbReference type="AlphaFoldDB" id="G2DZI6"/>
<dbReference type="PANTHER" id="PTHR13903:SF8">
    <property type="entry name" value="PIRIN"/>
    <property type="match status" value="1"/>
</dbReference>
<dbReference type="SUPFAM" id="SSF51182">
    <property type="entry name" value="RmlC-like cupins"/>
    <property type="match status" value="1"/>
</dbReference>
<feature type="binding site" evidence="2">
    <location>
        <position position="61"/>
    </location>
    <ligand>
        <name>Fe cation</name>
        <dbReference type="ChEBI" id="CHEBI:24875"/>
    </ligand>
</feature>
<evidence type="ECO:0000259" key="4">
    <source>
        <dbReference type="Pfam" id="PF02678"/>
    </source>
</evidence>
<dbReference type="CDD" id="cd02247">
    <property type="entry name" value="cupin_pirin_C"/>
    <property type="match status" value="1"/>
</dbReference>
<evidence type="ECO:0000256" key="3">
    <source>
        <dbReference type="RuleBase" id="RU003457"/>
    </source>
</evidence>
<accession>G2DZI6</accession>
<dbReference type="PANTHER" id="PTHR13903">
    <property type="entry name" value="PIRIN-RELATED"/>
    <property type="match status" value="1"/>
</dbReference>
<dbReference type="RefSeq" id="WP_007040163.1">
    <property type="nucleotide sequence ID" value="NZ_AFWT01000008.1"/>
</dbReference>
<dbReference type="EMBL" id="AFWT01000008">
    <property type="protein sequence ID" value="EGV32213.1"/>
    <property type="molecule type" value="Genomic_DNA"/>
</dbReference>
<dbReference type="PIRSF" id="PIRSF006232">
    <property type="entry name" value="Pirin"/>
    <property type="match status" value="1"/>
</dbReference>
<dbReference type="GO" id="GO:0046872">
    <property type="term" value="F:metal ion binding"/>
    <property type="evidence" value="ECO:0007669"/>
    <property type="project" value="UniProtKB-KW"/>
</dbReference>
<dbReference type="InterPro" id="IPR008778">
    <property type="entry name" value="Pirin_C_dom"/>
</dbReference>
<reference evidence="6 7" key="1">
    <citation type="submission" date="2011-06" db="EMBL/GenBank/DDBJ databases">
        <title>The draft genome of Thiorhodococcus drewsii AZ1.</title>
        <authorList>
            <consortium name="US DOE Joint Genome Institute (JGI-PGF)"/>
            <person name="Lucas S."/>
            <person name="Han J."/>
            <person name="Lapidus A."/>
            <person name="Cheng J.-F."/>
            <person name="Goodwin L."/>
            <person name="Pitluck S."/>
            <person name="Peters L."/>
            <person name="Land M.L."/>
            <person name="Hauser L."/>
            <person name="Vogl K."/>
            <person name="Liu Z."/>
            <person name="Imhoff J."/>
            <person name="Thiel V."/>
            <person name="Frigaard N.-U."/>
            <person name="Bryant D.A."/>
            <person name="Woyke T.J."/>
        </authorList>
    </citation>
    <scope>NUCLEOTIDE SEQUENCE [LARGE SCALE GENOMIC DNA]</scope>
    <source>
        <strain evidence="6 7">AZ1</strain>
    </source>
</reference>
<evidence type="ECO:0000256" key="2">
    <source>
        <dbReference type="PIRSR" id="PIRSR006232-1"/>
    </source>
</evidence>
<sequence>MNRRSIERILTAVPASDGGGVSLYRILGPDGMRGLDPFLMLDDFGSDSAEDYIAGFPPHPHRGFETVTYMLQGHMLHEDHLGNRGVLASGGVQWMTAGRGVIHSEMPQQDSGSMHGFQLWLNLPASEKMKDPAYRNLPAEEIPEAILDDGIQVKVVAGDFAQGDAHLAGPAQGIATDPLYLDLSLPADARLELPIQSGHRALVYLIEGEILLDDRNLVRRQMAVFDMDGECIALSGGPGGARALVLAARPLGEPIVHHGPFVMNTRDQIRQAIRDYESGRLTG</sequence>
<keyword evidence="2" id="KW-0479">Metal-binding</keyword>
<evidence type="ECO:0000256" key="1">
    <source>
        <dbReference type="ARBA" id="ARBA00008416"/>
    </source>
</evidence>
<proteinExistence type="inferred from homology"/>
<dbReference type="STRING" id="765913.ThidrDRAFT_1449"/>
<protein>
    <submittedName>
        <fullName evidence="6">Pirin domain protein</fullName>
    </submittedName>
</protein>
<comment type="caution">
    <text evidence="6">The sequence shown here is derived from an EMBL/GenBank/DDBJ whole genome shotgun (WGS) entry which is preliminary data.</text>
</comment>
<keyword evidence="2" id="KW-0408">Iron</keyword>
<evidence type="ECO:0000313" key="7">
    <source>
        <dbReference type="Proteomes" id="UP000004200"/>
    </source>
</evidence>
<evidence type="ECO:0000259" key="5">
    <source>
        <dbReference type="Pfam" id="PF05726"/>
    </source>
</evidence>
<feature type="binding site" evidence="2">
    <location>
        <position position="105"/>
    </location>
    <ligand>
        <name>Fe cation</name>
        <dbReference type="ChEBI" id="CHEBI:24875"/>
    </ligand>
</feature>
<dbReference type="InterPro" id="IPR011051">
    <property type="entry name" value="RmlC_Cupin_sf"/>
</dbReference>
<evidence type="ECO:0000313" key="6">
    <source>
        <dbReference type="EMBL" id="EGV32213.1"/>
    </source>
</evidence>
<comment type="similarity">
    <text evidence="1 3">Belongs to the pirin family.</text>
</comment>
<dbReference type="CDD" id="cd02909">
    <property type="entry name" value="cupin_pirin_N"/>
    <property type="match status" value="1"/>
</dbReference>
<feature type="domain" description="Pirin N-terminal" evidence="4">
    <location>
        <begin position="30"/>
        <end position="121"/>
    </location>
</feature>
<feature type="domain" description="Pirin C-terminal" evidence="5">
    <location>
        <begin position="180"/>
        <end position="281"/>
    </location>
</feature>
<dbReference type="OrthoDB" id="9780903at2"/>
<gene>
    <name evidence="6" type="ORF">ThidrDRAFT_1449</name>
</gene>
<dbReference type="InterPro" id="IPR012093">
    <property type="entry name" value="Pirin"/>
</dbReference>
<dbReference type="Gene3D" id="2.60.120.10">
    <property type="entry name" value="Jelly Rolls"/>
    <property type="match status" value="2"/>
</dbReference>
<dbReference type="eggNOG" id="COG1741">
    <property type="taxonomic scope" value="Bacteria"/>
</dbReference>
<dbReference type="Pfam" id="PF02678">
    <property type="entry name" value="Pirin"/>
    <property type="match status" value="1"/>
</dbReference>
<feature type="binding site" evidence="2">
    <location>
        <position position="103"/>
    </location>
    <ligand>
        <name>Fe cation</name>
        <dbReference type="ChEBI" id="CHEBI:24875"/>
    </ligand>
</feature>
<dbReference type="Pfam" id="PF05726">
    <property type="entry name" value="Pirin_C"/>
    <property type="match status" value="1"/>
</dbReference>